<name>A0A370E313_9GAMM</name>
<dbReference type="Pfam" id="PF07589">
    <property type="entry name" value="PEP-CTERM"/>
    <property type="match status" value="1"/>
</dbReference>
<dbReference type="NCBIfam" id="TIGR02595">
    <property type="entry name" value="PEP_CTERM"/>
    <property type="match status" value="1"/>
</dbReference>
<protein>
    <recommendedName>
        <fullName evidence="2">Ice-binding protein C-terminal domain-containing protein</fullName>
    </recommendedName>
</protein>
<feature type="domain" description="Ice-binding protein C-terminal" evidence="2">
    <location>
        <begin position="40"/>
        <end position="63"/>
    </location>
</feature>
<keyword evidence="1" id="KW-1133">Transmembrane helix</keyword>
<evidence type="ECO:0000259" key="2">
    <source>
        <dbReference type="Pfam" id="PF07589"/>
    </source>
</evidence>
<dbReference type="AlphaFoldDB" id="A0A370E313"/>
<accession>A0A370E313</accession>
<evidence type="ECO:0000313" key="4">
    <source>
        <dbReference type="Proteomes" id="UP000255508"/>
    </source>
</evidence>
<organism evidence="3 4">
    <name type="scientific">endosymbiont of Lamellibrachia luymesi</name>
    <dbReference type="NCBI Taxonomy" id="2200907"/>
    <lineage>
        <taxon>Bacteria</taxon>
        <taxon>Pseudomonadati</taxon>
        <taxon>Pseudomonadota</taxon>
        <taxon>Gammaproteobacteria</taxon>
        <taxon>sulfur-oxidizing symbionts</taxon>
    </lineage>
</organism>
<sequence length="65" mass="6758">MQNVVTDATGTFTNTTTSESVAITGGYFVSGHQISGSFSTVPEPASIVLMGMGLVGLLGFRRKMT</sequence>
<evidence type="ECO:0000256" key="1">
    <source>
        <dbReference type="SAM" id="Phobius"/>
    </source>
</evidence>
<gene>
    <name evidence="3" type="ORF">DIZ79_01315</name>
</gene>
<proteinExistence type="predicted"/>
<reference evidence="3 4" key="1">
    <citation type="journal article" date="2018" name="ISME J.">
        <title>Endosymbiont genomes yield clues of tubeworm success.</title>
        <authorList>
            <person name="Li Y."/>
            <person name="Liles M.R."/>
            <person name="Halanych K.M."/>
        </authorList>
    </citation>
    <scope>NUCLEOTIDE SEQUENCE [LARGE SCALE GENOMIC DNA]</scope>
    <source>
        <strain evidence="3">A1422</strain>
    </source>
</reference>
<keyword evidence="1" id="KW-0812">Transmembrane</keyword>
<evidence type="ECO:0000313" key="3">
    <source>
        <dbReference type="EMBL" id="RDH93227.1"/>
    </source>
</evidence>
<dbReference type="Proteomes" id="UP000255508">
    <property type="component" value="Unassembled WGS sequence"/>
</dbReference>
<dbReference type="EMBL" id="QFXD01000022">
    <property type="protein sequence ID" value="RDH93227.1"/>
    <property type="molecule type" value="Genomic_DNA"/>
</dbReference>
<dbReference type="InterPro" id="IPR013424">
    <property type="entry name" value="Ice-binding_C"/>
</dbReference>
<keyword evidence="1" id="KW-0472">Membrane</keyword>
<comment type="caution">
    <text evidence="3">The sequence shown here is derived from an EMBL/GenBank/DDBJ whole genome shotgun (WGS) entry which is preliminary data.</text>
</comment>
<feature type="transmembrane region" description="Helical" evidence="1">
    <location>
        <begin position="44"/>
        <end position="60"/>
    </location>
</feature>